<organism evidence="2 3">
    <name type="scientific">Sphingomonas alpina</name>
    <dbReference type="NCBI Taxonomy" id="653931"/>
    <lineage>
        <taxon>Bacteria</taxon>
        <taxon>Pseudomonadati</taxon>
        <taxon>Pseudomonadota</taxon>
        <taxon>Alphaproteobacteria</taxon>
        <taxon>Sphingomonadales</taxon>
        <taxon>Sphingomonadaceae</taxon>
        <taxon>Sphingomonas</taxon>
    </lineage>
</organism>
<keyword evidence="3" id="KW-1185">Reference proteome</keyword>
<dbReference type="KEGG" id="spap:H3Z74_07520"/>
<dbReference type="EMBL" id="CP061038">
    <property type="protein sequence ID" value="QNQ11003.1"/>
    <property type="molecule type" value="Genomic_DNA"/>
</dbReference>
<keyword evidence="1" id="KW-0732">Signal</keyword>
<proteinExistence type="predicted"/>
<evidence type="ECO:0000313" key="2">
    <source>
        <dbReference type="EMBL" id="QNQ11003.1"/>
    </source>
</evidence>
<dbReference type="AlphaFoldDB" id="A0A7H0LMV0"/>
<feature type="signal peptide" evidence="1">
    <location>
        <begin position="1"/>
        <end position="30"/>
    </location>
</feature>
<dbReference type="Proteomes" id="UP000516148">
    <property type="component" value="Chromosome"/>
</dbReference>
<sequence length="49" mass="5136">MNNDYNPRNVRHTVAAIICTIVCSSAFVLSAVAPAQAVTAPTHQIAARA</sequence>
<name>A0A7H0LMV0_9SPHN</name>
<dbReference type="RefSeq" id="WP_187763289.1">
    <property type="nucleotide sequence ID" value="NZ_CP061038.1"/>
</dbReference>
<accession>A0A7H0LMV0</accession>
<reference evidence="2 3" key="1">
    <citation type="submission" date="2020-09" db="EMBL/GenBank/DDBJ databases">
        <title>Sphingomonas sp., a new species isolated from pork steak.</title>
        <authorList>
            <person name="Heidler von Heilborn D."/>
        </authorList>
    </citation>
    <scope>NUCLEOTIDE SEQUENCE [LARGE SCALE GENOMIC DNA]</scope>
    <source>
        <strain evidence="3">S8-3T</strain>
    </source>
</reference>
<gene>
    <name evidence="2" type="ORF">H3Z74_07520</name>
</gene>
<protein>
    <submittedName>
        <fullName evidence="2">Uncharacterized protein</fullName>
    </submittedName>
</protein>
<feature type="chain" id="PRO_5028897562" evidence="1">
    <location>
        <begin position="31"/>
        <end position="49"/>
    </location>
</feature>
<evidence type="ECO:0000256" key="1">
    <source>
        <dbReference type="SAM" id="SignalP"/>
    </source>
</evidence>
<evidence type="ECO:0000313" key="3">
    <source>
        <dbReference type="Proteomes" id="UP000516148"/>
    </source>
</evidence>